<dbReference type="EMBL" id="CP036433">
    <property type="protein sequence ID" value="QDU94784.1"/>
    <property type="molecule type" value="Genomic_DNA"/>
</dbReference>
<dbReference type="CDD" id="cd02022">
    <property type="entry name" value="DPCK"/>
    <property type="match status" value="1"/>
</dbReference>
<organism evidence="8 9">
    <name type="scientific">Lignipirellula cremea</name>
    <dbReference type="NCBI Taxonomy" id="2528010"/>
    <lineage>
        <taxon>Bacteria</taxon>
        <taxon>Pseudomonadati</taxon>
        <taxon>Planctomycetota</taxon>
        <taxon>Planctomycetia</taxon>
        <taxon>Pirellulales</taxon>
        <taxon>Pirellulaceae</taxon>
        <taxon>Lignipirellula</taxon>
    </lineage>
</organism>
<evidence type="ECO:0000313" key="9">
    <source>
        <dbReference type="Proteomes" id="UP000317648"/>
    </source>
</evidence>
<dbReference type="GO" id="GO:0005524">
    <property type="term" value="F:ATP binding"/>
    <property type="evidence" value="ECO:0007669"/>
    <property type="project" value="UniProtKB-UniRule"/>
</dbReference>
<feature type="binding site" evidence="5">
    <location>
        <begin position="16"/>
        <end position="21"/>
    </location>
    <ligand>
        <name>ATP</name>
        <dbReference type="ChEBI" id="CHEBI:30616"/>
    </ligand>
</feature>
<dbReference type="GO" id="GO:0005737">
    <property type="term" value="C:cytoplasm"/>
    <property type="evidence" value="ECO:0007669"/>
    <property type="project" value="UniProtKB-SubCell"/>
</dbReference>
<evidence type="ECO:0000256" key="3">
    <source>
        <dbReference type="ARBA" id="ARBA00022840"/>
    </source>
</evidence>
<dbReference type="HAMAP" id="MF_00376">
    <property type="entry name" value="Dephospho_CoA_kinase"/>
    <property type="match status" value="1"/>
</dbReference>
<dbReference type="Pfam" id="PF01121">
    <property type="entry name" value="CoaE"/>
    <property type="match status" value="1"/>
</dbReference>
<dbReference type="GO" id="GO:0015937">
    <property type="term" value="P:coenzyme A biosynthetic process"/>
    <property type="evidence" value="ECO:0007669"/>
    <property type="project" value="UniProtKB-UniRule"/>
</dbReference>
<evidence type="ECO:0000256" key="2">
    <source>
        <dbReference type="ARBA" id="ARBA00022741"/>
    </source>
</evidence>
<dbReference type="KEGG" id="lcre:Pla8534_25910"/>
<evidence type="ECO:0000256" key="7">
    <source>
        <dbReference type="SAM" id="MobiDB-lite"/>
    </source>
</evidence>
<comment type="function">
    <text evidence="5">Catalyzes the phosphorylation of the 3'-hydroxyl group of dephosphocoenzyme A to form coenzyme A.</text>
</comment>
<accession>A0A518DSH9</accession>
<keyword evidence="2 5" id="KW-0547">Nucleotide-binding</keyword>
<dbReference type="EC" id="2.7.1.24" evidence="5 6"/>
<keyword evidence="4 5" id="KW-0173">Coenzyme A biosynthesis</keyword>
<dbReference type="PANTHER" id="PTHR10695:SF46">
    <property type="entry name" value="BIFUNCTIONAL COENZYME A SYNTHASE-RELATED"/>
    <property type="match status" value="1"/>
</dbReference>
<reference evidence="8 9" key="1">
    <citation type="submission" date="2019-02" db="EMBL/GenBank/DDBJ databases">
        <title>Deep-cultivation of Planctomycetes and their phenomic and genomic characterization uncovers novel biology.</title>
        <authorList>
            <person name="Wiegand S."/>
            <person name="Jogler M."/>
            <person name="Boedeker C."/>
            <person name="Pinto D."/>
            <person name="Vollmers J."/>
            <person name="Rivas-Marin E."/>
            <person name="Kohn T."/>
            <person name="Peeters S.H."/>
            <person name="Heuer A."/>
            <person name="Rast P."/>
            <person name="Oberbeckmann S."/>
            <person name="Bunk B."/>
            <person name="Jeske O."/>
            <person name="Meyerdierks A."/>
            <person name="Storesund J.E."/>
            <person name="Kallscheuer N."/>
            <person name="Luecker S."/>
            <person name="Lage O.M."/>
            <person name="Pohl T."/>
            <person name="Merkel B.J."/>
            <person name="Hornburger P."/>
            <person name="Mueller R.-W."/>
            <person name="Bruemmer F."/>
            <person name="Labrenz M."/>
            <person name="Spormann A.M."/>
            <person name="Op den Camp H."/>
            <person name="Overmann J."/>
            <person name="Amann R."/>
            <person name="Jetten M.S.M."/>
            <person name="Mascher T."/>
            <person name="Medema M.H."/>
            <person name="Devos D.P."/>
            <person name="Kaster A.-K."/>
            <person name="Ovreas L."/>
            <person name="Rohde M."/>
            <person name="Galperin M.Y."/>
            <person name="Jogler C."/>
        </authorList>
    </citation>
    <scope>NUCLEOTIDE SEQUENCE [LARGE SCALE GENOMIC DNA]</scope>
    <source>
        <strain evidence="8 9">Pla85_3_4</strain>
    </source>
</reference>
<dbReference type="InterPro" id="IPR001977">
    <property type="entry name" value="Depp_CoAkinase"/>
</dbReference>
<evidence type="ECO:0000256" key="6">
    <source>
        <dbReference type="NCBIfam" id="TIGR00152"/>
    </source>
</evidence>
<protein>
    <recommendedName>
        <fullName evidence="5 6">Dephospho-CoA kinase</fullName>
        <ecNumber evidence="5 6">2.7.1.24</ecNumber>
    </recommendedName>
    <alternativeName>
        <fullName evidence="5">Dephosphocoenzyme A kinase</fullName>
    </alternativeName>
</protein>
<feature type="region of interest" description="Disordered" evidence="7">
    <location>
        <begin position="166"/>
        <end position="195"/>
    </location>
</feature>
<comment type="catalytic activity">
    <reaction evidence="5">
        <text>3'-dephospho-CoA + ATP = ADP + CoA + H(+)</text>
        <dbReference type="Rhea" id="RHEA:18245"/>
        <dbReference type="ChEBI" id="CHEBI:15378"/>
        <dbReference type="ChEBI" id="CHEBI:30616"/>
        <dbReference type="ChEBI" id="CHEBI:57287"/>
        <dbReference type="ChEBI" id="CHEBI:57328"/>
        <dbReference type="ChEBI" id="CHEBI:456216"/>
        <dbReference type="EC" id="2.7.1.24"/>
    </reaction>
</comment>
<evidence type="ECO:0000256" key="1">
    <source>
        <dbReference type="ARBA" id="ARBA00009018"/>
    </source>
</evidence>
<keyword evidence="5 8" id="KW-0808">Transferase</keyword>
<dbReference type="UniPathway" id="UPA00241">
    <property type="reaction ID" value="UER00356"/>
</dbReference>
<gene>
    <name evidence="5 8" type="primary">coaE</name>
    <name evidence="8" type="ORF">Pla8534_25910</name>
</gene>
<keyword evidence="5 8" id="KW-0418">Kinase</keyword>
<dbReference type="OrthoDB" id="9812943at2"/>
<dbReference type="InterPro" id="IPR027417">
    <property type="entry name" value="P-loop_NTPase"/>
</dbReference>
<evidence type="ECO:0000256" key="4">
    <source>
        <dbReference type="ARBA" id="ARBA00022993"/>
    </source>
</evidence>
<keyword evidence="5" id="KW-0963">Cytoplasm</keyword>
<dbReference type="SUPFAM" id="SSF52540">
    <property type="entry name" value="P-loop containing nucleoside triphosphate hydrolases"/>
    <property type="match status" value="1"/>
</dbReference>
<dbReference type="GO" id="GO:0004140">
    <property type="term" value="F:dephospho-CoA kinase activity"/>
    <property type="evidence" value="ECO:0007669"/>
    <property type="project" value="UniProtKB-UniRule"/>
</dbReference>
<dbReference type="AlphaFoldDB" id="A0A518DSH9"/>
<keyword evidence="9" id="KW-1185">Reference proteome</keyword>
<dbReference type="Proteomes" id="UP000317648">
    <property type="component" value="Chromosome"/>
</dbReference>
<dbReference type="NCBIfam" id="TIGR00152">
    <property type="entry name" value="dephospho-CoA kinase"/>
    <property type="match status" value="1"/>
</dbReference>
<comment type="similarity">
    <text evidence="1 5">Belongs to the CoaE family.</text>
</comment>
<dbReference type="PANTHER" id="PTHR10695">
    <property type="entry name" value="DEPHOSPHO-COA KINASE-RELATED"/>
    <property type="match status" value="1"/>
</dbReference>
<dbReference type="RefSeq" id="WP_145053487.1">
    <property type="nucleotide sequence ID" value="NZ_CP036433.1"/>
</dbReference>
<evidence type="ECO:0000256" key="5">
    <source>
        <dbReference type="HAMAP-Rule" id="MF_00376"/>
    </source>
</evidence>
<dbReference type="Gene3D" id="3.40.50.300">
    <property type="entry name" value="P-loop containing nucleotide triphosphate hydrolases"/>
    <property type="match status" value="1"/>
</dbReference>
<name>A0A518DSH9_9BACT</name>
<comment type="subcellular location">
    <subcellularLocation>
        <location evidence="5">Cytoplasm</location>
    </subcellularLocation>
</comment>
<dbReference type="PROSITE" id="PS51219">
    <property type="entry name" value="DPCK"/>
    <property type="match status" value="1"/>
</dbReference>
<sequence length="214" mass="23690">MATSKPLVIGVLGGIASGKSYVSQRFAEQGAVVLDADRAGHQTLAEPTIQNILRRRWGDRVFNDDGTVDRKAVAAIVFAPQGADELTFLEQTTHPRIGERLQQQIDQLADQANGEAPAALVLDAPVMLKAGWDRLCDYLVFVDAPPNVRLARALQRGWTAEEFSRRELTQESTGTKRERADYVIDNGGSEQHTQQQVIDFWRRHVAPSPSPHQP</sequence>
<feature type="compositionally biased region" description="Basic and acidic residues" evidence="7">
    <location>
        <begin position="166"/>
        <end position="182"/>
    </location>
</feature>
<proteinExistence type="inferred from homology"/>
<evidence type="ECO:0000313" key="8">
    <source>
        <dbReference type="EMBL" id="QDU94784.1"/>
    </source>
</evidence>
<keyword evidence="3 5" id="KW-0067">ATP-binding</keyword>
<comment type="pathway">
    <text evidence="5">Cofactor biosynthesis; coenzyme A biosynthesis; CoA from (R)-pantothenate: step 5/5.</text>
</comment>